<dbReference type="InterPro" id="IPR002035">
    <property type="entry name" value="VWF_A"/>
</dbReference>
<evidence type="ECO:0000313" key="3">
    <source>
        <dbReference type="Proteomes" id="UP001183643"/>
    </source>
</evidence>
<proteinExistence type="predicted"/>
<protein>
    <submittedName>
        <fullName evidence="2">Ca-activated chloride channel family protein</fullName>
    </submittedName>
</protein>
<dbReference type="Pfam" id="PF00092">
    <property type="entry name" value="VWA"/>
    <property type="match status" value="1"/>
</dbReference>
<comment type="caution">
    <text evidence="2">The sequence shown here is derived from an EMBL/GenBank/DDBJ whole genome shotgun (WGS) entry which is preliminary data.</text>
</comment>
<dbReference type="PROSITE" id="PS50234">
    <property type="entry name" value="VWFA"/>
    <property type="match status" value="1"/>
</dbReference>
<sequence length="582" mass="62324">MRARRLIPLLAAAVAVIVVVSLMITAVMRQEKCIELRMWTSEEKFVQLKDLTDGYGRSGRRVADRCVSVQLTINDSRGAYQALAGQPGATWSDAERPDIWSPSSSVWVERLRASVAERPGRVTGVGAARSLATTPVVIAMPQPMARALGWPETPIGWRDLLALARDPNGWGAKGHPEWGRFRFGKTNPLESTTGLLATVASASALSGAPSLTTDTLPGVAGDLRDLELATVHYGSQPHAFLGNLYNAAQEDDGLGYISAVALEEKVVLDYNQGTILDDPPRQETAPRQPLAAVFPSDGTIVQDHPALVLDAAWVTPERRLAAEDFLAFAGENAEMFTDAGFRDAEGKPGTPHTTEAGTVPTPVYQPVRTPDIGVIDGVTELWEQTRRRADVLVVMDTSASMNTMVEAAGRSKLALARSAAAQVPRHLTADDRVGLWEFSGELGAGPTPWRPLLAPGPVADVSGEFGSEVQALRAAGPTALYATTRAAVREMTARADPDRISAVILISDGENEYPADDNLETLLTGLSEQDPDRAVRVFTIAYGEEADAVTLGKISAATRALSYDATDPITIEAVMRDVLSNF</sequence>
<feature type="domain" description="VWFA" evidence="1">
    <location>
        <begin position="390"/>
        <end position="578"/>
    </location>
</feature>
<gene>
    <name evidence="2" type="ORF">J2S41_000447</name>
</gene>
<dbReference type="EMBL" id="JAVDYB010000001">
    <property type="protein sequence ID" value="MDR7273669.1"/>
    <property type="molecule type" value="Genomic_DNA"/>
</dbReference>
<dbReference type="AlphaFoldDB" id="A0AAE3YJT0"/>
<dbReference type="InterPro" id="IPR036465">
    <property type="entry name" value="vWFA_dom_sf"/>
</dbReference>
<reference evidence="2" key="1">
    <citation type="submission" date="2023-07" db="EMBL/GenBank/DDBJ databases">
        <title>Sequencing the genomes of 1000 actinobacteria strains.</title>
        <authorList>
            <person name="Klenk H.-P."/>
        </authorList>
    </citation>
    <scope>NUCLEOTIDE SEQUENCE</scope>
    <source>
        <strain evidence="2">DSM 44707</strain>
    </source>
</reference>
<dbReference type="Proteomes" id="UP001183643">
    <property type="component" value="Unassembled WGS sequence"/>
</dbReference>
<dbReference type="RefSeq" id="WP_310362366.1">
    <property type="nucleotide sequence ID" value="NZ_JAVDYB010000001.1"/>
</dbReference>
<dbReference type="SUPFAM" id="SSF53300">
    <property type="entry name" value="vWA-like"/>
    <property type="match status" value="1"/>
</dbReference>
<evidence type="ECO:0000313" key="2">
    <source>
        <dbReference type="EMBL" id="MDR7273669.1"/>
    </source>
</evidence>
<dbReference type="SMART" id="SM00327">
    <property type="entry name" value="VWA"/>
    <property type="match status" value="1"/>
</dbReference>
<dbReference type="Pfam" id="PF13531">
    <property type="entry name" value="SBP_bac_11"/>
    <property type="match status" value="1"/>
</dbReference>
<organism evidence="2 3">
    <name type="scientific">Catenuloplanes atrovinosus</name>
    <dbReference type="NCBI Taxonomy" id="137266"/>
    <lineage>
        <taxon>Bacteria</taxon>
        <taxon>Bacillati</taxon>
        <taxon>Actinomycetota</taxon>
        <taxon>Actinomycetes</taxon>
        <taxon>Micromonosporales</taxon>
        <taxon>Micromonosporaceae</taxon>
        <taxon>Catenuloplanes</taxon>
    </lineage>
</organism>
<accession>A0AAE3YJT0</accession>
<name>A0AAE3YJT0_9ACTN</name>
<dbReference type="Gene3D" id="3.40.50.410">
    <property type="entry name" value="von Willebrand factor, type A domain"/>
    <property type="match status" value="1"/>
</dbReference>
<evidence type="ECO:0000259" key="1">
    <source>
        <dbReference type="PROSITE" id="PS50234"/>
    </source>
</evidence>
<keyword evidence="3" id="KW-1185">Reference proteome</keyword>